<dbReference type="EMBL" id="KZ348813">
    <property type="protein sequence ID" value="PIO65686.1"/>
    <property type="molecule type" value="Genomic_DNA"/>
</dbReference>
<keyword evidence="5" id="KW-1185">Reference proteome</keyword>
<dbReference type="GO" id="GO:0031415">
    <property type="term" value="C:NatA complex"/>
    <property type="evidence" value="ECO:0007669"/>
    <property type="project" value="TreeGrafter"/>
</dbReference>
<reference evidence="4 5" key="1">
    <citation type="submission" date="2015-09" db="EMBL/GenBank/DDBJ databases">
        <title>Draft genome of the parasitic nematode Teladorsagia circumcincta isolate WARC Sus (inbred).</title>
        <authorList>
            <person name="Mitreva M."/>
        </authorList>
    </citation>
    <scope>NUCLEOTIDE SEQUENCE [LARGE SCALE GENOMIC DNA]</scope>
    <source>
        <strain evidence="4 5">S</strain>
    </source>
</reference>
<name>A0A2G9U612_TELCI</name>
<evidence type="ECO:0000256" key="1">
    <source>
        <dbReference type="ARBA" id="ARBA00022737"/>
    </source>
</evidence>
<dbReference type="InterPro" id="IPR021183">
    <property type="entry name" value="NatA_aux_su"/>
</dbReference>
<protein>
    <submittedName>
        <fullName evidence="4">Tetratricopeptide repeat protein</fullName>
    </submittedName>
</protein>
<gene>
    <name evidence="4" type="ORF">TELCIR_12625</name>
</gene>
<dbReference type="PANTHER" id="PTHR22767:SF2">
    <property type="entry name" value="N(ALPHA)-ACETYLTRANSFERASE 15_16, ISOFORM A"/>
    <property type="match status" value="1"/>
</dbReference>
<feature type="region of interest" description="Disordered" evidence="3">
    <location>
        <begin position="181"/>
        <end position="206"/>
    </location>
</feature>
<evidence type="ECO:0000256" key="2">
    <source>
        <dbReference type="ARBA" id="ARBA00022803"/>
    </source>
</evidence>
<dbReference type="Pfam" id="PF12569">
    <property type="entry name" value="NatA_aux_su"/>
    <property type="match status" value="2"/>
</dbReference>
<evidence type="ECO:0000313" key="4">
    <source>
        <dbReference type="EMBL" id="PIO65686.1"/>
    </source>
</evidence>
<evidence type="ECO:0000313" key="5">
    <source>
        <dbReference type="Proteomes" id="UP000230423"/>
    </source>
</evidence>
<dbReference type="AlphaFoldDB" id="A0A2G9U612"/>
<dbReference type="Gene3D" id="1.25.40.1040">
    <property type="match status" value="1"/>
</dbReference>
<proteinExistence type="predicted"/>
<keyword evidence="2" id="KW-0802">TPR repeat</keyword>
<feature type="compositionally biased region" description="Basic and acidic residues" evidence="3">
    <location>
        <begin position="188"/>
        <end position="206"/>
    </location>
</feature>
<sequence>MESPTSALWLYLLIAQHFDRAGNIPVALKYAECAFAHTPTLIETLMIKAKIYKHAGDYSEAARLMDEAQSLDTADRYINSKCAKYLLRAGQRERAEKMCAKFTRLLRLEDVLRTHDFYYQAAKLAARVSSTSLHFMLFWGSLTLLNESYGSQIYLRMVDRPQDFTGAGPVADGLTAAELKKLKKQQKKQQEKEQEQKKNTGKKDEYTNPAMQFDAEALVKTQKPLDDAAKFIQHLHMLGSKHVTAYNLGFEQKPLLMLKCLKKAADLDNNDPYLHVCRIKFLKYEETATFSGVVGDLVKELSSQLFPITDPAVLNENFKNDNVNSLRHRLAVAECNIILDPGSESTTKNWIMKSLEDEKLTGRTLKTVVGLYNGIQYGRFGTWSKEELDTFVRQARSLFPQAQIFGGGSSPVMTPVDNEQPCAS</sequence>
<dbReference type="SUPFAM" id="SSF48452">
    <property type="entry name" value="TPR-like"/>
    <property type="match status" value="1"/>
</dbReference>
<dbReference type="PANTHER" id="PTHR22767">
    <property type="entry name" value="N-TERMINAL ACETYLTRANSFERASE-RELATED"/>
    <property type="match status" value="1"/>
</dbReference>
<dbReference type="OrthoDB" id="10263032at2759"/>
<dbReference type="Proteomes" id="UP000230423">
    <property type="component" value="Unassembled WGS sequence"/>
</dbReference>
<accession>A0A2G9U612</accession>
<keyword evidence="1" id="KW-0677">Repeat</keyword>
<evidence type="ECO:0000256" key="3">
    <source>
        <dbReference type="SAM" id="MobiDB-lite"/>
    </source>
</evidence>
<dbReference type="InterPro" id="IPR011990">
    <property type="entry name" value="TPR-like_helical_dom_sf"/>
</dbReference>
<dbReference type="Gene3D" id="1.25.40.1010">
    <property type="match status" value="1"/>
</dbReference>
<organism evidence="4 5">
    <name type="scientific">Teladorsagia circumcincta</name>
    <name type="common">Brown stomach worm</name>
    <name type="synonym">Ostertagia circumcincta</name>
    <dbReference type="NCBI Taxonomy" id="45464"/>
    <lineage>
        <taxon>Eukaryota</taxon>
        <taxon>Metazoa</taxon>
        <taxon>Ecdysozoa</taxon>
        <taxon>Nematoda</taxon>
        <taxon>Chromadorea</taxon>
        <taxon>Rhabditida</taxon>
        <taxon>Rhabditina</taxon>
        <taxon>Rhabditomorpha</taxon>
        <taxon>Strongyloidea</taxon>
        <taxon>Trichostrongylidae</taxon>
        <taxon>Teladorsagia</taxon>
    </lineage>
</organism>